<reference evidence="1" key="1">
    <citation type="submission" date="2023-04" db="EMBL/GenBank/DDBJ databases">
        <title>Phytophthora fragariaefolia NBRC 109709.</title>
        <authorList>
            <person name="Ichikawa N."/>
            <person name="Sato H."/>
            <person name="Tonouchi N."/>
        </authorList>
    </citation>
    <scope>NUCLEOTIDE SEQUENCE</scope>
    <source>
        <strain evidence="1">NBRC 109709</strain>
    </source>
</reference>
<sequence length="565" mass="62420">MGAAVLHVGRRLVDAMPVFHSVFQSPTGAILTREQQTIACRSISQIACSLAMSHAFVLFSTDIEVPSSVSEQHQLFSVNFLELLLACSSYDDADVVQPTLEIWFFFLEDNSSQNEISWQLLDAAGQEHVVSVLSRLVNALIERCKYPLWFIERHQIISDDPEIESIGSLRREIADTMLSLFSKWPGAPGKPSGDYISCVEGISQMLSDCKDIALIDALLFLLSYLVELFDAVSSDSESEDDLTSFQAGGMNVLLGVLNSASDFPLHPLVINGIARCRLSPGTNSSFSGASVSVVFPGGGAITALQQLFYNVSRTIFVFVCLANKIVYIVQTIAQSSKYTTVAERAPLLQALLRFCNNQHKQITQESEGDLVEVTFRIACGVPDAGTYNRFTALMINAMFLTGCLETDFVVLCSSVLSPFTDRVRSDAPNEASNCVYLLGRALGGICDQHHGLMLVNQLWTLVTSSLFQHNANDACRHTGVQFFLNVIPHLLKEDDHPIETQILETCLRWYGEGVDPDILTCCSRIISRHRTSTTFLASVNKVFEVRDMETKRCIPPVLIVFVVFL</sequence>
<keyword evidence="2" id="KW-1185">Reference proteome</keyword>
<dbReference type="Proteomes" id="UP001165121">
    <property type="component" value="Unassembled WGS sequence"/>
</dbReference>
<accession>A0A9W6UCZ7</accession>
<dbReference type="InterPro" id="IPR011989">
    <property type="entry name" value="ARM-like"/>
</dbReference>
<name>A0A9W6UCZ7_9STRA</name>
<evidence type="ECO:0000313" key="1">
    <source>
        <dbReference type="EMBL" id="GMF29992.1"/>
    </source>
</evidence>
<organism evidence="1 2">
    <name type="scientific">Phytophthora fragariaefolia</name>
    <dbReference type="NCBI Taxonomy" id="1490495"/>
    <lineage>
        <taxon>Eukaryota</taxon>
        <taxon>Sar</taxon>
        <taxon>Stramenopiles</taxon>
        <taxon>Oomycota</taxon>
        <taxon>Peronosporomycetes</taxon>
        <taxon>Peronosporales</taxon>
        <taxon>Peronosporaceae</taxon>
        <taxon>Phytophthora</taxon>
    </lineage>
</organism>
<dbReference type="SUPFAM" id="SSF48371">
    <property type="entry name" value="ARM repeat"/>
    <property type="match status" value="1"/>
</dbReference>
<protein>
    <submittedName>
        <fullName evidence="1">Unnamed protein product</fullName>
    </submittedName>
</protein>
<comment type="caution">
    <text evidence="1">The sequence shown here is derived from an EMBL/GenBank/DDBJ whole genome shotgun (WGS) entry which is preliminary data.</text>
</comment>
<dbReference type="AlphaFoldDB" id="A0A9W6UCZ7"/>
<dbReference type="EMBL" id="BSXT01000556">
    <property type="protein sequence ID" value="GMF29992.1"/>
    <property type="molecule type" value="Genomic_DNA"/>
</dbReference>
<gene>
    <name evidence="1" type="ORF">Pfra01_000654600</name>
</gene>
<evidence type="ECO:0000313" key="2">
    <source>
        <dbReference type="Proteomes" id="UP001165121"/>
    </source>
</evidence>
<dbReference type="InterPro" id="IPR016024">
    <property type="entry name" value="ARM-type_fold"/>
</dbReference>
<proteinExistence type="predicted"/>
<dbReference type="OrthoDB" id="435593at2759"/>
<dbReference type="Gene3D" id="1.25.10.10">
    <property type="entry name" value="Leucine-rich Repeat Variant"/>
    <property type="match status" value="1"/>
</dbReference>